<dbReference type="CDD" id="cd00530">
    <property type="entry name" value="PTE"/>
    <property type="match status" value="1"/>
</dbReference>
<feature type="binding site" evidence="3">
    <location>
        <position position="200"/>
    </location>
    <ligand>
        <name>a divalent metal cation</name>
        <dbReference type="ChEBI" id="CHEBI:60240"/>
        <label>2</label>
    </ligand>
</feature>
<evidence type="ECO:0000256" key="1">
    <source>
        <dbReference type="ARBA" id="ARBA00022723"/>
    </source>
</evidence>
<dbReference type="EMBL" id="CACRXK020000013">
    <property type="protein sequence ID" value="CAB3976786.1"/>
    <property type="molecule type" value="Genomic_DNA"/>
</dbReference>
<keyword evidence="1 3" id="KW-0479">Metal-binding</keyword>
<feature type="binding site" evidence="3">
    <location>
        <position position="229"/>
    </location>
    <ligand>
        <name>a divalent metal cation</name>
        <dbReference type="ChEBI" id="CHEBI:60240"/>
        <label>2</label>
    </ligand>
</feature>
<dbReference type="OrthoDB" id="9998343at2759"/>
<comment type="cofactor">
    <cofactor evidence="3">
        <name>a divalent metal cation</name>
        <dbReference type="ChEBI" id="CHEBI:60240"/>
    </cofactor>
    <text evidence="3">Binds 2 divalent metal cations per subunit.</text>
</comment>
<evidence type="ECO:0000256" key="2">
    <source>
        <dbReference type="ARBA" id="ARBA00022801"/>
    </source>
</evidence>
<accession>A0A6S7FLH0</accession>
<protein>
    <submittedName>
        <fullName evidence="5">Phosphotriesterase-related isoform X1</fullName>
    </submittedName>
</protein>
<dbReference type="SUPFAM" id="SSF51556">
    <property type="entry name" value="Metallo-dependent hydrolases"/>
    <property type="match status" value="1"/>
</dbReference>
<dbReference type="PANTHER" id="PTHR10819">
    <property type="entry name" value="PHOSPHOTRIESTERASE-RELATED"/>
    <property type="match status" value="1"/>
</dbReference>
<organism evidence="5 6">
    <name type="scientific">Paramuricea clavata</name>
    <name type="common">Red gorgonian</name>
    <name type="synonym">Violescent sea-whip</name>
    <dbReference type="NCBI Taxonomy" id="317549"/>
    <lineage>
        <taxon>Eukaryota</taxon>
        <taxon>Metazoa</taxon>
        <taxon>Cnidaria</taxon>
        <taxon>Anthozoa</taxon>
        <taxon>Octocorallia</taxon>
        <taxon>Malacalcyonacea</taxon>
        <taxon>Plexauridae</taxon>
        <taxon>Paramuricea</taxon>
    </lineage>
</organism>
<dbReference type="InterPro" id="IPR032466">
    <property type="entry name" value="Metal_Hydrolase"/>
</dbReference>
<feature type="binding site" evidence="3">
    <location>
        <position position="26"/>
    </location>
    <ligand>
        <name>a divalent metal cation</name>
        <dbReference type="ChEBI" id="CHEBI:60240"/>
        <label>1</label>
    </ligand>
</feature>
<dbReference type="PROSITE" id="PS51347">
    <property type="entry name" value="PHOSPHOTRIESTERASE_2"/>
    <property type="match status" value="1"/>
</dbReference>
<sequence length="348" mass="38332">MAKTQIETVLGPVNAEDLGITFTHEHLTIDYSNCAMPPSKDSDKSKINEPITLDNLNWLRHNPYSCVANLNLAKEKDAVLSDLKLLKQAGGCTIVENTCIGINRDVAAMIEMAKLSGLNVVCGTGFYVERTQTDSVKNASVEELSKTILDDINNGIDGTKVKPGIIGEVGCSWPLAEVENRSLRAAALAQSQTKTPVMIHPGRDPIAPFEDLRIFEEAGGDAKHTVIAHLGRTIGKKETLLELAETGVFLEYDLFGSEISYFQEMPSIDMQNDAQRIDMIGYLISQGFGDRILVAHDVHTCYQLTKYGGHGYAHILDYAVPKMRLKGISQTDIDKILVTNPKSWLTYY</sequence>
<evidence type="ECO:0000313" key="6">
    <source>
        <dbReference type="Proteomes" id="UP001152795"/>
    </source>
</evidence>
<comment type="caution">
    <text evidence="4">Lacks conserved residue(s) required for the propagation of feature annotation.</text>
</comment>
<feature type="binding site" evidence="3">
    <location>
        <position position="168"/>
    </location>
    <ligand>
        <name>a divalent metal cation</name>
        <dbReference type="ChEBI" id="CHEBI:60240"/>
        <label>1</label>
    </ligand>
</feature>
<keyword evidence="6" id="KW-1185">Reference proteome</keyword>
<feature type="binding site" evidence="3">
    <location>
        <position position="297"/>
    </location>
    <ligand>
        <name>a divalent metal cation</name>
        <dbReference type="ChEBI" id="CHEBI:60240"/>
        <label>1</label>
    </ligand>
</feature>
<keyword evidence="2" id="KW-0378">Hydrolase</keyword>
<gene>
    <name evidence="5" type="ORF">PACLA_8A069144</name>
</gene>
<evidence type="ECO:0000256" key="4">
    <source>
        <dbReference type="PROSITE-ProRule" id="PRU00679"/>
    </source>
</evidence>
<dbReference type="PANTHER" id="PTHR10819:SF3">
    <property type="entry name" value="PHOSPHOTRIESTERASE-RELATED PROTEIN"/>
    <property type="match status" value="1"/>
</dbReference>
<dbReference type="InterPro" id="IPR001559">
    <property type="entry name" value="Phosphotriesterase"/>
</dbReference>
<dbReference type="Pfam" id="PF02126">
    <property type="entry name" value="PTE"/>
    <property type="match status" value="1"/>
</dbReference>
<name>A0A6S7FLH0_PARCT</name>
<dbReference type="AlphaFoldDB" id="A0A6S7FLH0"/>
<dbReference type="Gene3D" id="3.20.20.140">
    <property type="entry name" value="Metal-dependent hydrolases"/>
    <property type="match status" value="1"/>
</dbReference>
<comment type="similarity">
    <text evidence="4">Belongs to the metallo-dependent hydrolases superfamily. Phosphotriesterase family.</text>
</comment>
<dbReference type="Proteomes" id="UP001152795">
    <property type="component" value="Unassembled WGS sequence"/>
</dbReference>
<proteinExistence type="inferred from homology"/>
<dbReference type="GO" id="GO:0016787">
    <property type="term" value="F:hydrolase activity"/>
    <property type="evidence" value="ECO:0007669"/>
    <property type="project" value="UniProtKB-KW"/>
</dbReference>
<feature type="binding site" evidence="3">
    <location>
        <position position="24"/>
    </location>
    <ligand>
        <name>a divalent metal cation</name>
        <dbReference type="ChEBI" id="CHEBI:60240"/>
        <label>1</label>
    </ligand>
</feature>
<evidence type="ECO:0000313" key="5">
    <source>
        <dbReference type="EMBL" id="CAB3976786.1"/>
    </source>
</evidence>
<dbReference type="GO" id="GO:0008270">
    <property type="term" value="F:zinc ion binding"/>
    <property type="evidence" value="ECO:0007669"/>
    <property type="project" value="InterPro"/>
</dbReference>
<evidence type="ECO:0000256" key="3">
    <source>
        <dbReference type="PIRSR" id="PIRSR601559-52"/>
    </source>
</evidence>
<feature type="binding site" evidence="3">
    <location>
        <position position="168"/>
    </location>
    <ligand>
        <name>a divalent metal cation</name>
        <dbReference type="ChEBI" id="CHEBI:60240"/>
        <label>2</label>
    </ligand>
</feature>
<reference evidence="5" key="1">
    <citation type="submission" date="2020-04" db="EMBL/GenBank/DDBJ databases">
        <authorList>
            <person name="Alioto T."/>
            <person name="Alioto T."/>
            <person name="Gomez Garrido J."/>
        </authorList>
    </citation>
    <scope>NUCLEOTIDE SEQUENCE</scope>
    <source>
        <strain evidence="5">A484AB</strain>
    </source>
</reference>
<comment type="caution">
    <text evidence="5">The sequence shown here is derived from an EMBL/GenBank/DDBJ whole genome shotgun (WGS) entry which is preliminary data.</text>
</comment>